<reference evidence="3 4" key="1">
    <citation type="submission" date="2022-05" db="EMBL/GenBank/DDBJ databases">
        <authorList>
            <consortium name="Genoscope - CEA"/>
            <person name="William W."/>
        </authorList>
    </citation>
    <scope>NUCLEOTIDE SEQUENCE [LARGE SCALE GENOMIC DNA]</scope>
</reference>
<feature type="region of interest" description="Disordered" evidence="1">
    <location>
        <begin position="235"/>
        <end position="271"/>
    </location>
</feature>
<evidence type="ECO:0000256" key="2">
    <source>
        <dbReference type="SAM" id="Phobius"/>
    </source>
</evidence>
<evidence type="ECO:0000313" key="4">
    <source>
        <dbReference type="Proteomes" id="UP001159427"/>
    </source>
</evidence>
<keyword evidence="2" id="KW-1133">Transmembrane helix</keyword>
<feature type="transmembrane region" description="Helical" evidence="2">
    <location>
        <begin position="146"/>
        <end position="163"/>
    </location>
</feature>
<proteinExistence type="predicted"/>
<name>A0ABN8M0T4_9CNID</name>
<keyword evidence="2" id="KW-0812">Transmembrane</keyword>
<evidence type="ECO:0000313" key="3">
    <source>
        <dbReference type="EMBL" id="CAH3021105.1"/>
    </source>
</evidence>
<feature type="compositionally biased region" description="Low complexity" evidence="1">
    <location>
        <begin position="236"/>
        <end position="252"/>
    </location>
</feature>
<sequence>MNGTTVYLGDENVYINKDLLNESGTRFYEKIARESEVPVIKQLALEGNHEKLRPSRRKPARYPRTNSDAGVVGRLLCIIVAVVAVLILIAAATLTLAALVMFHTPKSDSADFTSLQGVIKEKFDVGKKGHVAAAIIPDKARAVAKWVVSIITCSFSLFLILFVNNKLSAELEEIKKTFSQIASDSEVNIKAIQQEANVKKQDLKNLAQEENITLLYQMTEANIQDIVQLHQKLMNTSRAPGPSGPAGPRGTPGYNGTQGPPGIAGPPGSPGAGNLSFCSYKQLRSSSSSREVVNATEKKRMIVTQREKYRIRKGTRFNQYHLVPWQGQKFLAVNCETNDASVKVVELTSTANSDGLREYQCNCKNVTTSGAHCYIHFSECPV</sequence>
<keyword evidence="4" id="KW-1185">Reference proteome</keyword>
<dbReference type="Proteomes" id="UP001159427">
    <property type="component" value="Unassembled WGS sequence"/>
</dbReference>
<comment type="caution">
    <text evidence="3">The sequence shown here is derived from an EMBL/GenBank/DDBJ whole genome shotgun (WGS) entry which is preliminary data.</text>
</comment>
<accession>A0ABN8M0T4</accession>
<feature type="transmembrane region" description="Helical" evidence="2">
    <location>
        <begin position="71"/>
        <end position="102"/>
    </location>
</feature>
<organism evidence="3 4">
    <name type="scientific">Porites evermanni</name>
    <dbReference type="NCBI Taxonomy" id="104178"/>
    <lineage>
        <taxon>Eukaryota</taxon>
        <taxon>Metazoa</taxon>
        <taxon>Cnidaria</taxon>
        <taxon>Anthozoa</taxon>
        <taxon>Hexacorallia</taxon>
        <taxon>Scleractinia</taxon>
        <taxon>Fungiina</taxon>
        <taxon>Poritidae</taxon>
        <taxon>Porites</taxon>
    </lineage>
</organism>
<evidence type="ECO:0000256" key="1">
    <source>
        <dbReference type="SAM" id="MobiDB-lite"/>
    </source>
</evidence>
<dbReference type="EMBL" id="CALNXI010000169">
    <property type="protein sequence ID" value="CAH3021105.1"/>
    <property type="molecule type" value="Genomic_DNA"/>
</dbReference>
<keyword evidence="2" id="KW-0472">Membrane</keyword>
<protein>
    <submittedName>
        <fullName evidence="3">Uncharacterized protein</fullName>
    </submittedName>
</protein>
<gene>
    <name evidence="3" type="ORF">PEVE_00009882</name>
</gene>